<gene>
    <name evidence="3" type="ORF">LK996_11635</name>
</gene>
<dbReference type="EMBL" id="JAJGAK010000002">
    <property type="protein sequence ID" value="MCC8363722.1"/>
    <property type="molecule type" value="Genomic_DNA"/>
</dbReference>
<dbReference type="SUPFAM" id="SSF52402">
    <property type="entry name" value="Adenine nucleotide alpha hydrolases-like"/>
    <property type="match status" value="2"/>
</dbReference>
<evidence type="ECO:0000256" key="1">
    <source>
        <dbReference type="ARBA" id="ARBA00008791"/>
    </source>
</evidence>
<comment type="caution">
    <text evidence="3">The sequence shown here is derived from an EMBL/GenBank/DDBJ whole genome shotgun (WGS) entry which is preliminary data.</text>
</comment>
<keyword evidence="4" id="KW-1185">Reference proteome</keyword>
<name>A0ABS8JJE5_9GAMM</name>
<protein>
    <submittedName>
        <fullName evidence="3">Universal stress protein</fullName>
    </submittedName>
</protein>
<dbReference type="Gene3D" id="3.40.50.12370">
    <property type="match status" value="1"/>
</dbReference>
<evidence type="ECO:0000259" key="2">
    <source>
        <dbReference type="Pfam" id="PF00582"/>
    </source>
</evidence>
<proteinExistence type="inferred from homology"/>
<sequence length="278" mass="29878">MPKEFLVPVPTASDEDAVIDKALAFAGAHDARLTLYVPAAIPTPMASPWGLAADTMIAELYGTIEREAHARADGLRQRLRDVDAAWDIRVGRARFSDPSLTFAQEARCADLAIVGQPHGVDASNWHDYFSATLFESGRPVLVLPRRGFEPKPIRRVLLGWKPTKECARAVHDALAQFAATQADVMAVDVVVVDEGDNDPERGADVAAHLAHRGLAVTKTAMPAAGKSVATTLLLHAAATGADLLVVGGYGHSRLREWVLGGATRDLLEQLELPVLFSR</sequence>
<accession>A0ABS8JJE5</accession>
<dbReference type="Proteomes" id="UP001165293">
    <property type="component" value="Unassembled WGS sequence"/>
</dbReference>
<evidence type="ECO:0000313" key="4">
    <source>
        <dbReference type="Proteomes" id="UP001165293"/>
    </source>
</evidence>
<evidence type="ECO:0000313" key="3">
    <source>
        <dbReference type="EMBL" id="MCC8363722.1"/>
    </source>
</evidence>
<dbReference type="InterPro" id="IPR006016">
    <property type="entry name" value="UspA"/>
</dbReference>
<organism evidence="3 4">
    <name type="scientific">Noviluteimonas lactosilytica</name>
    <dbReference type="NCBI Taxonomy" id="2888523"/>
    <lineage>
        <taxon>Bacteria</taxon>
        <taxon>Pseudomonadati</taxon>
        <taxon>Pseudomonadota</taxon>
        <taxon>Gammaproteobacteria</taxon>
        <taxon>Lysobacterales</taxon>
        <taxon>Lysobacteraceae</taxon>
        <taxon>Noviluteimonas</taxon>
    </lineage>
</organism>
<dbReference type="RefSeq" id="WP_230527412.1">
    <property type="nucleotide sequence ID" value="NZ_JAJGAK010000002.1"/>
</dbReference>
<feature type="domain" description="UspA" evidence="2">
    <location>
        <begin position="153"/>
        <end position="276"/>
    </location>
</feature>
<dbReference type="Pfam" id="PF00582">
    <property type="entry name" value="Usp"/>
    <property type="match status" value="1"/>
</dbReference>
<reference evidence="3" key="1">
    <citation type="submission" date="2021-10" db="EMBL/GenBank/DDBJ databases">
        <authorList>
            <person name="Lyu M."/>
            <person name="Wang X."/>
            <person name="Meng X."/>
            <person name="Xu K."/>
        </authorList>
    </citation>
    <scope>NUCLEOTIDE SEQUENCE</scope>
    <source>
        <strain evidence="3">A6</strain>
    </source>
</reference>
<dbReference type="PANTHER" id="PTHR46268">
    <property type="entry name" value="STRESS RESPONSE PROTEIN NHAX"/>
    <property type="match status" value="1"/>
</dbReference>
<comment type="similarity">
    <text evidence="1">Belongs to the universal stress protein A family.</text>
</comment>
<dbReference type="PANTHER" id="PTHR46268:SF15">
    <property type="entry name" value="UNIVERSAL STRESS PROTEIN HP_0031"/>
    <property type="match status" value="1"/>
</dbReference>
<dbReference type="CDD" id="cd00293">
    <property type="entry name" value="USP-like"/>
    <property type="match status" value="1"/>
</dbReference>